<dbReference type="EMBL" id="CP007509">
    <property type="protein sequence ID" value="AHY40964.1"/>
    <property type="molecule type" value="Genomic_DNA"/>
</dbReference>
<sequence>MSTSSNLFWAAVAIGAVTGMRSMLAPTLVSRALSERDDLAGAGEAAQLLTSDTAQTFLPVLAAAEMIGDKMPFAPDRTIVPSMMFRALSGGVSAAALAGVRREPVLLPALLGATAALIASRVGLSLRKPYQPRPLVNAALGAVEECVALAVGKAGLRRALGEGRHGR</sequence>
<dbReference type="PATRIC" id="fig|316.97.peg.55"/>
<feature type="transmembrane region" description="Helical" evidence="1">
    <location>
        <begin position="6"/>
        <end position="24"/>
    </location>
</feature>
<keyword evidence="1" id="KW-0472">Membrane</keyword>
<keyword evidence="1" id="KW-0812">Transmembrane</keyword>
<keyword evidence="1" id="KW-1133">Transmembrane helix</keyword>
<protein>
    <submittedName>
        <fullName evidence="2">Uncharacterized protein</fullName>
    </submittedName>
</protein>
<accession>A0A023WME5</accession>
<name>A0A023WME5_STUST</name>
<reference evidence="2 3" key="1">
    <citation type="submission" date="2014-03" db="EMBL/GenBank/DDBJ databases">
        <title>Complete genome sequence of Pseudomonas stutzeri 19SMN4.</title>
        <authorList>
            <person name="Brunet-Galmes I."/>
            <person name="Nogales B."/>
            <person name="Busquets A."/>
            <person name="Pena A."/>
            <person name="Gomila M."/>
            <person name="Garcia-Valdes E."/>
            <person name="Lalucat J."/>
            <person name="Bennasar A."/>
            <person name="Bosch R."/>
        </authorList>
    </citation>
    <scope>NUCLEOTIDE SEQUENCE [LARGE SCALE GENOMIC DNA]</scope>
    <source>
        <strain evidence="2 3">19SMN4</strain>
    </source>
</reference>
<proteinExistence type="predicted"/>
<evidence type="ECO:0000256" key="1">
    <source>
        <dbReference type="SAM" id="Phobius"/>
    </source>
</evidence>
<dbReference type="KEGG" id="pstu:UIB01_00270"/>
<dbReference type="Proteomes" id="UP000025238">
    <property type="component" value="Chromosome"/>
</dbReference>
<dbReference type="AlphaFoldDB" id="A0A023WME5"/>
<organism evidence="2 3">
    <name type="scientific">Stutzerimonas stutzeri</name>
    <name type="common">Pseudomonas stutzeri</name>
    <dbReference type="NCBI Taxonomy" id="316"/>
    <lineage>
        <taxon>Bacteria</taxon>
        <taxon>Pseudomonadati</taxon>
        <taxon>Pseudomonadota</taxon>
        <taxon>Gammaproteobacteria</taxon>
        <taxon>Pseudomonadales</taxon>
        <taxon>Pseudomonadaceae</taxon>
        <taxon>Stutzerimonas</taxon>
    </lineage>
</organism>
<gene>
    <name evidence="2" type="ORF">UIB01_00270</name>
</gene>
<evidence type="ECO:0000313" key="3">
    <source>
        <dbReference type="Proteomes" id="UP000025238"/>
    </source>
</evidence>
<evidence type="ECO:0000313" key="2">
    <source>
        <dbReference type="EMBL" id="AHY40964.1"/>
    </source>
</evidence>